<comment type="caution">
    <text evidence="1">The sequence shown here is derived from an EMBL/GenBank/DDBJ whole genome shotgun (WGS) entry which is preliminary data.</text>
</comment>
<dbReference type="Proteomes" id="UP001432146">
    <property type="component" value="Unassembled WGS sequence"/>
</dbReference>
<evidence type="ECO:0000313" key="1">
    <source>
        <dbReference type="EMBL" id="KAK9309255.1"/>
    </source>
</evidence>
<accession>A0AAW1AGR6</accession>
<dbReference type="AlphaFoldDB" id="A0AAW1AGR6"/>
<gene>
    <name evidence="1" type="ORF">QLX08_001006</name>
</gene>
<protein>
    <submittedName>
        <fullName evidence="1">Uncharacterized protein</fullName>
    </submittedName>
</protein>
<dbReference type="EMBL" id="JAWNGG020000013">
    <property type="protein sequence ID" value="KAK9309255.1"/>
    <property type="molecule type" value="Genomic_DNA"/>
</dbReference>
<organism evidence="1 2">
    <name type="scientific">Tetragonisca angustula</name>
    <dbReference type="NCBI Taxonomy" id="166442"/>
    <lineage>
        <taxon>Eukaryota</taxon>
        <taxon>Metazoa</taxon>
        <taxon>Ecdysozoa</taxon>
        <taxon>Arthropoda</taxon>
        <taxon>Hexapoda</taxon>
        <taxon>Insecta</taxon>
        <taxon>Pterygota</taxon>
        <taxon>Neoptera</taxon>
        <taxon>Endopterygota</taxon>
        <taxon>Hymenoptera</taxon>
        <taxon>Apocrita</taxon>
        <taxon>Aculeata</taxon>
        <taxon>Apoidea</taxon>
        <taxon>Anthophila</taxon>
        <taxon>Apidae</taxon>
        <taxon>Tetragonisca</taxon>
    </lineage>
</organism>
<keyword evidence="2" id="KW-1185">Reference proteome</keyword>
<evidence type="ECO:0000313" key="2">
    <source>
        <dbReference type="Proteomes" id="UP001432146"/>
    </source>
</evidence>
<reference evidence="1 2" key="1">
    <citation type="submission" date="2024-05" db="EMBL/GenBank/DDBJ databases">
        <title>The nuclear and mitochondrial genome assemblies of Tetragonisca angustula (Apidae: Meliponini), a tiny yet remarkable pollinator in the Neotropics.</title>
        <authorList>
            <person name="Ferrari R."/>
            <person name="Ricardo P.C."/>
            <person name="Dias F.C."/>
            <person name="Araujo N.S."/>
            <person name="Soares D.O."/>
            <person name="Zhou Q.-S."/>
            <person name="Zhu C.-D."/>
            <person name="Coutinho L."/>
            <person name="Airas M.C."/>
            <person name="Batista T.M."/>
        </authorList>
    </citation>
    <scope>NUCLEOTIDE SEQUENCE [LARGE SCALE GENOMIC DNA]</scope>
    <source>
        <strain evidence="1">ASF017062</strain>
        <tissue evidence="1">Abdomen</tissue>
    </source>
</reference>
<name>A0AAW1AGR6_9HYME</name>
<sequence length="68" mass="7856">MLDVRASSDTRYHFIDLSCPYVNEIRAVFGVLPRSRCLRGKRFFRSLADANCESTEDCQRKERGARQG</sequence>
<proteinExistence type="predicted"/>